<keyword evidence="1" id="KW-0812">Transmembrane</keyword>
<dbReference type="RefSeq" id="WP_107958686.1">
    <property type="nucleotide sequence ID" value="NZ_CP066701.1"/>
</dbReference>
<dbReference type="AlphaFoldDB" id="A0AB37HCR4"/>
<dbReference type="KEGG" id="hspo:JGZ69_22365"/>
<proteinExistence type="predicted"/>
<dbReference type="EMBL" id="CP066701">
    <property type="protein sequence ID" value="QQX25391.1"/>
    <property type="molecule type" value="Genomic_DNA"/>
</dbReference>
<sequence length="232" mass="26778">MNRLDEKYFADFKGITEGRLDNDRMLVFNIGTFLYSCVLIGIPILAIFFWNSVGWNQLSPFWQGLFYCEGVLLVLQLFILLVCHRETNLNQKILSLSMVIYGYKMTIDPFVFLGFSALDVGVYEDVKIYLLVILLLGLLLHCIFLYIWIRNIKKGKYALHYNKETKKSRGMKYVIIPIIFAMVTFSILLIRQLPGSETTIILIVAIVNVNPKVDHVAHVKVDHPFVTSNMFL</sequence>
<gene>
    <name evidence="2" type="ORF">JGZ69_22365</name>
</gene>
<feature type="transmembrane region" description="Helical" evidence="1">
    <location>
        <begin position="26"/>
        <end position="49"/>
    </location>
</feature>
<reference evidence="2 3" key="1">
    <citation type="submission" date="2020-12" db="EMBL/GenBank/DDBJ databases">
        <title>Taxonomic evaluation of the Bacillus sporothermodurans group of bacteria based on whole genome sequences.</title>
        <authorList>
            <person name="Fiedler G."/>
            <person name="Herbstmann A.-D."/>
            <person name="Doll E."/>
            <person name="Wenning M."/>
            <person name="Brinks E."/>
            <person name="Kabisch J."/>
            <person name="Breitenwieser F."/>
            <person name="Lappann M."/>
            <person name="Boehnlein C."/>
            <person name="Franz C."/>
        </authorList>
    </citation>
    <scope>NUCLEOTIDE SEQUENCE [LARGE SCALE GENOMIC DNA]</scope>
    <source>
        <strain evidence="2 3">DSM 10599</strain>
    </source>
</reference>
<evidence type="ECO:0000313" key="2">
    <source>
        <dbReference type="EMBL" id="QQX25391.1"/>
    </source>
</evidence>
<protein>
    <submittedName>
        <fullName evidence="2">Uncharacterized protein</fullName>
    </submittedName>
</protein>
<feature type="transmembrane region" description="Helical" evidence="1">
    <location>
        <begin position="93"/>
        <end position="116"/>
    </location>
</feature>
<evidence type="ECO:0000313" key="3">
    <source>
        <dbReference type="Proteomes" id="UP000595512"/>
    </source>
</evidence>
<dbReference type="Proteomes" id="UP000595512">
    <property type="component" value="Chromosome"/>
</dbReference>
<keyword evidence="1" id="KW-0472">Membrane</keyword>
<accession>A0AB37HCR4</accession>
<organism evidence="2 3">
    <name type="scientific">Heyndrickxia sporothermodurans</name>
    <dbReference type="NCBI Taxonomy" id="46224"/>
    <lineage>
        <taxon>Bacteria</taxon>
        <taxon>Bacillati</taxon>
        <taxon>Bacillota</taxon>
        <taxon>Bacilli</taxon>
        <taxon>Bacillales</taxon>
        <taxon>Bacillaceae</taxon>
        <taxon>Heyndrickxia</taxon>
    </lineage>
</organism>
<feature type="transmembrane region" description="Helical" evidence="1">
    <location>
        <begin position="61"/>
        <end position="81"/>
    </location>
</feature>
<feature type="transmembrane region" description="Helical" evidence="1">
    <location>
        <begin position="128"/>
        <end position="149"/>
    </location>
</feature>
<keyword evidence="1" id="KW-1133">Transmembrane helix</keyword>
<evidence type="ECO:0000256" key="1">
    <source>
        <dbReference type="SAM" id="Phobius"/>
    </source>
</evidence>
<feature type="transmembrane region" description="Helical" evidence="1">
    <location>
        <begin position="170"/>
        <end position="190"/>
    </location>
</feature>
<name>A0AB37HCR4_9BACI</name>